<feature type="region of interest" description="Disordered" evidence="1">
    <location>
        <begin position="1"/>
        <end position="22"/>
    </location>
</feature>
<accession>A0A645E9E9</accession>
<evidence type="ECO:0000313" key="2">
    <source>
        <dbReference type="EMBL" id="MPM98236.1"/>
    </source>
</evidence>
<organism evidence="2">
    <name type="scientific">bioreactor metagenome</name>
    <dbReference type="NCBI Taxonomy" id="1076179"/>
    <lineage>
        <taxon>unclassified sequences</taxon>
        <taxon>metagenomes</taxon>
        <taxon>ecological metagenomes</taxon>
    </lineage>
</organism>
<comment type="caution">
    <text evidence="2">The sequence shown here is derived from an EMBL/GenBank/DDBJ whole genome shotgun (WGS) entry which is preliminary data.</text>
</comment>
<proteinExistence type="predicted"/>
<protein>
    <submittedName>
        <fullName evidence="2">Uncharacterized protein</fullName>
    </submittedName>
</protein>
<name>A0A645E9E9_9ZZZZ</name>
<dbReference type="AlphaFoldDB" id="A0A645E9E9"/>
<dbReference type="EMBL" id="VSSQ01044414">
    <property type="protein sequence ID" value="MPM98236.1"/>
    <property type="molecule type" value="Genomic_DNA"/>
</dbReference>
<reference evidence="2" key="1">
    <citation type="submission" date="2019-08" db="EMBL/GenBank/DDBJ databases">
        <authorList>
            <person name="Kucharzyk K."/>
            <person name="Murdoch R.W."/>
            <person name="Higgins S."/>
            <person name="Loffler F."/>
        </authorList>
    </citation>
    <scope>NUCLEOTIDE SEQUENCE</scope>
</reference>
<sequence>MGSSTGTGSPPPDHPSDPEPANAKCYKAGMDSIFLSLGDTALTLDIGPQQHRIPIGLATLVNAFGQHMPDALTLENAIADVEDAIMPAGRWLPAGASMLQTADPLLRQLIHSSTADPQATQASRDAIENLFELLARQAQQPGHADPQLPQTAEHAAALLILREAMHHWGMAALQASGN</sequence>
<gene>
    <name evidence="2" type="ORF">SDC9_145420</name>
</gene>
<evidence type="ECO:0000256" key="1">
    <source>
        <dbReference type="SAM" id="MobiDB-lite"/>
    </source>
</evidence>